<dbReference type="Proteomes" id="UP000537890">
    <property type="component" value="Unassembled WGS sequence"/>
</dbReference>
<dbReference type="AlphaFoldDB" id="A0A7Z0SD45"/>
<comment type="caution">
    <text evidence="1">The sequence shown here is derived from an EMBL/GenBank/DDBJ whole genome shotgun (WGS) entry which is preliminary data.</text>
</comment>
<organism evidence="1 2">
    <name type="scientific">Candidatus Methanofishera endochildressiae</name>
    <dbReference type="NCBI Taxonomy" id="2738884"/>
    <lineage>
        <taxon>Bacteria</taxon>
        <taxon>Pseudomonadati</taxon>
        <taxon>Pseudomonadota</taxon>
        <taxon>Gammaproteobacteria</taxon>
        <taxon>Candidatus Methanofishera</taxon>
    </lineage>
</organism>
<dbReference type="EMBL" id="JACCHS010000106">
    <property type="protein sequence ID" value="NYT47213.1"/>
    <property type="molecule type" value="Genomic_DNA"/>
</dbReference>
<gene>
    <name evidence="1" type="ORF">H0A75_06185</name>
</gene>
<name>A0A7Z0SD45_9GAMM</name>
<sequence>MVEGQPRTRLGAVIFSDDRSVESGLQIILGLGVSRGDRMDFSVQKSDVRVFSYSLKRAFAFVKSRKRPEQSAALAEKIASVPARTERTQRGAGS</sequence>
<protein>
    <submittedName>
        <fullName evidence="1">Uncharacterized protein</fullName>
    </submittedName>
</protein>
<accession>A0A7Z0SD45</accession>
<evidence type="ECO:0000313" key="2">
    <source>
        <dbReference type="Proteomes" id="UP000537890"/>
    </source>
</evidence>
<evidence type="ECO:0000313" key="1">
    <source>
        <dbReference type="EMBL" id="NYT47213.1"/>
    </source>
</evidence>
<reference evidence="1 2" key="1">
    <citation type="submission" date="2020-05" db="EMBL/GenBank/DDBJ databases">
        <title>Horizontal transmission and recombination maintain forever young bacterial symbiont genomes.</title>
        <authorList>
            <person name="Russell S.L."/>
            <person name="Pepper-Tunick E."/>
            <person name="Svedberg J."/>
            <person name="Byrne A."/>
            <person name="Ruelas Castillo J."/>
            <person name="Vollmers C."/>
            <person name="Beinart R.A."/>
            <person name="Corbett-Detig R."/>
        </authorList>
    </citation>
    <scope>NUCLEOTIDE SEQUENCE [LARGE SCALE GENOMIC DNA]</scope>
    <source>
        <strain evidence="1">4727-3</strain>
    </source>
</reference>
<proteinExistence type="predicted"/>